<dbReference type="EMBL" id="AP028679">
    <property type="protein sequence ID" value="BEQ16237.1"/>
    <property type="molecule type" value="Genomic_DNA"/>
</dbReference>
<accession>A0AAU9EIE5</accession>
<evidence type="ECO:0000259" key="2">
    <source>
        <dbReference type="Pfam" id="PF01523"/>
    </source>
</evidence>
<reference evidence="6" key="1">
    <citation type="journal article" date="2023" name="Arch. Microbiol.">
        <title>Desulfoferula mesophilus gen. nov. sp. nov., a mesophilic sulfate-reducing bacterium isolated from a brackish lake sediment.</title>
        <authorList>
            <person name="Watanabe T."/>
            <person name="Yabe T."/>
            <person name="Tsuji J.M."/>
            <person name="Fukui M."/>
        </authorList>
    </citation>
    <scope>NUCLEOTIDE SEQUENCE [LARGE SCALE GENOMIC DNA]</scope>
    <source>
        <strain evidence="6">12FAK</strain>
    </source>
</reference>
<gene>
    <name evidence="5" type="ORF">FAK_33030</name>
</gene>
<evidence type="ECO:0000259" key="3">
    <source>
        <dbReference type="Pfam" id="PF19289"/>
    </source>
</evidence>
<dbReference type="GO" id="GO:0006508">
    <property type="term" value="P:proteolysis"/>
    <property type="evidence" value="ECO:0007669"/>
    <property type="project" value="InterPro"/>
</dbReference>
<dbReference type="Gene3D" id="3.30.2290.10">
    <property type="entry name" value="PmbA/TldD superfamily"/>
    <property type="match status" value="1"/>
</dbReference>
<evidence type="ECO:0000313" key="5">
    <source>
        <dbReference type="EMBL" id="BEQ16237.1"/>
    </source>
</evidence>
<evidence type="ECO:0000313" key="6">
    <source>
        <dbReference type="Proteomes" id="UP001366166"/>
    </source>
</evidence>
<dbReference type="Pfam" id="PF19290">
    <property type="entry name" value="PmbA_TldD_2nd"/>
    <property type="match status" value="1"/>
</dbReference>
<protein>
    <submittedName>
        <fullName evidence="5">Peptidase</fullName>
    </submittedName>
</protein>
<evidence type="ECO:0000259" key="4">
    <source>
        <dbReference type="Pfam" id="PF19290"/>
    </source>
</evidence>
<feature type="domain" description="Metalloprotease TldD/E N-terminal" evidence="2">
    <location>
        <begin position="22"/>
        <end position="86"/>
    </location>
</feature>
<dbReference type="AlphaFoldDB" id="A0AAU9EIE5"/>
<dbReference type="InterPro" id="IPR035068">
    <property type="entry name" value="TldD/PmbA_N"/>
</dbReference>
<dbReference type="PANTHER" id="PTHR43421:SF1">
    <property type="entry name" value="METALLOPROTEASE PMBA"/>
    <property type="match status" value="1"/>
</dbReference>
<dbReference type="PANTHER" id="PTHR43421">
    <property type="entry name" value="METALLOPROTEASE PMBA"/>
    <property type="match status" value="1"/>
</dbReference>
<dbReference type="InterPro" id="IPR045569">
    <property type="entry name" value="Metalloprtase-TldD/E_C"/>
</dbReference>
<dbReference type="Proteomes" id="UP001366166">
    <property type="component" value="Chromosome"/>
</dbReference>
<dbReference type="InterPro" id="IPR045570">
    <property type="entry name" value="Metalloprtase-TldD/E_cen_dom"/>
</dbReference>
<dbReference type="Pfam" id="PF19289">
    <property type="entry name" value="PmbA_TldD_3rd"/>
    <property type="match status" value="1"/>
</dbReference>
<dbReference type="InterPro" id="IPR002510">
    <property type="entry name" value="Metalloprtase-TldD/E_N"/>
</dbReference>
<name>A0AAU9EIE5_9BACT</name>
<dbReference type="GO" id="GO:0008237">
    <property type="term" value="F:metallopeptidase activity"/>
    <property type="evidence" value="ECO:0007669"/>
    <property type="project" value="InterPro"/>
</dbReference>
<feature type="domain" description="Metalloprotease TldD/E central" evidence="4">
    <location>
        <begin position="114"/>
        <end position="216"/>
    </location>
</feature>
<proteinExistence type="inferred from homology"/>
<comment type="similarity">
    <text evidence="1">Belongs to the peptidase U62 family.</text>
</comment>
<sequence length="445" mass="46649">MDLDRQVELARKALEAQGAREWEIAAVHSESVSIGVRGQEVDAFQQSTSSGLALRVVSDERLGFAYVIGGDPQGIERAAAEAMASAQASDPEPGISLSGPVDQLPQVEVFDPELAADPVEAKVARAKQVAAAALEADPRVVHVQPAEFDSAVSTLRLLTSRGLDFTHQGTTASAGALAMAAQDGEQEMGWESHSARFLSEIDPQALGREAGRRAAAFLGARPVNDGRYDVVLDNSVAAQFLGLLAASLTGDSLLKGRSLLAGKEGSRIVSPLVSLVDDGTLPRGLGSAALDDEGVPMRRKALVERGVLKGFIFDRLWGARQGQGSTGNGMRGSLKGPPGVDFSNLFLEPGQASPQELEGRLERGLVICDIMGGHTADPVSGEFSFGAAGFLVEKGERVRPVKSIAIAGQVLELFQAVAEVGSDLRFFGRKGSPSLLISRMSVSGS</sequence>
<dbReference type="RefSeq" id="WP_338601779.1">
    <property type="nucleotide sequence ID" value="NZ_AP028679.1"/>
</dbReference>
<organism evidence="5 6">
    <name type="scientific">Desulfoferula mesophila</name>
    <dbReference type="NCBI Taxonomy" id="3058419"/>
    <lineage>
        <taxon>Bacteria</taxon>
        <taxon>Pseudomonadati</taxon>
        <taxon>Thermodesulfobacteriota</taxon>
        <taxon>Desulfarculia</taxon>
        <taxon>Desulfarculales</taxon>
        <taxon>Desulfarculaceae</taxon>
        <taxon>Desulfoferula</taxon>
    </lineage>
</organism>
<dbReference type="InterPro" id="IPR036059">
    <property type="entry name" value="TldD/PmbA_sf"/>
</dbReference>
<dbReference type="InterPro" id="IPR047657">
    <property type="entry name" value="PmbA"/>
</dbReference>
<dbReference type="KEGG" id="dmp:FAK_33030"/>
<dbReference type="GO" id="GO:0005829">
    <property type="term" value="C:cytosol"/>
    <property type="evidence" value="ECO:0007669"/>
    <property type="project" value="TreeGrafter"/>
</dbReference>
<dbReference type="Pfam" id="PF01523">
    <property type="entry name" value="PmbA_TldD_1st"/>
    <property type="match status" value="1"/>
</dbReference>
<feature type="domain" description="Metalloprotease TldD/E C-terminal" evidence="3">
    <location>
        <begin position="226"/>
        <end position="444"/>
    </location>
</feature>
<evidence type="ECO:0000256" key="1">
    <source>
        <dbReference type="ARBA" id="ARBA00005836"/>
    </source>
</evidence>
<dbReference type="SUPFAM" id="SSF111283">
    <property type="entry name" value="Putative modulator of DNA gyrase, PmbA/TldD"/>
    <property type="match status" value="1"/>
</dbReference>
<keyword evidence="6" id="KW-1185">Reference proteome</keyword>